<dbReference type="eggNOG" id="ENOG502SUDF">
    <property type="taxonomic scope" value="Eukaryota"/>
</dbReference>
<dbReference type="EMBL" id="GL378419">
    <property type="protein sequence ID" value="EFJ40318.1"/>
    <property type="molecule type" value="Genomic_DNA"/>
</dbReference>
<reference evidence="3 4" key="1">
    <citation type="journal article" date="2010" name="Science">
        <title>Genomic analysis of organismal complexity in the multicellular green alga Volvox carteri.</title>
        <authorList>
            <person name="Prochnik S.E."/>
            <person name="Umen J."/>
            <person name="Nedelcu A.M."/>
            <person name="Hallmann A."/>
            <person name="Miller S.M."/>
            <person name="Nishii I."/>
            <person name="Ferris P."/>
            <person name="Kuo A."/>
            <person name="Mitros T."/>
            <person name="Fritz-Laylin L.K."/>
            <person name="Hellsten U."/>
            <person name="Chapman J."/>
            <person name="Simakov O."/>
            <person name="Rensing S.A."/>
            <person name="Terry A."/>
            <person name="Pangilinan J."/>
            <person name="Kapitonov V."/>
            <person name="Jurka J."/>
            <person name="Salamov A."/>
            <person name="Shapiro H."/>
            <person name="Schmutz J."/>
            <person name="Grimwood J."/>
            <person name="Lindquist E."/>
            <person name="Lucas S."/>
            <person name="Grigoriev I.V."/>
            <person name="Schmitt R."/>
            <person name="Kirk D."/>
            <person name="Rokhsar D.S."/>
        </authorList>
    </citation>
    <scope>NUCLEOTIDE SEQUENCE [LARGE SCALE GENOMIC DNA]</scope>
    <source>
        <strain evidence="4">f. Nagariensis / Eve</strain>
    </source>
</reference>
<keyword evidence="2" id="KW-0812">Transmembrane</keyword>
<evidence type="ECO:0000256" key="2">
    <source>
        <dbReference type="SAM" id="Phobius"/>
    </source>
</evidence>
<feature type="transmembrane region" description="Helical" evidence="2">
    <location>
        <begin position="144"/>
        <end position="165"/>
    </location>
</feature>
<evidence type="ECO:0000256" key="1">
    <source>
        <dbReference type="SAM" id="MobiDB-lite"/>
    </source>
</evidence>
<feature type="compositionally biased region" description="Basic and acidic residues" evidence="1">
    <location>
        <begin position="410"/>
        <end position="420"/>
    </location>
</feature>
<dbReference type="InParanoid" id="D8UIU7"/>
<keyword evidence="2" id="KW-1133">Transmembrane helix</keyword>
<dbReference type="RefSeq" id="XP_002958581.1">
    <property type="nucleotide sequence ID" value="XM_002958535.1"/>
</dbReference>
<keyword evidence="4" id="KW-1185">Reference proteome</keyword>
<feature type="compositionally biased region" description="Polar residues" evidence="1">
    <location>
        <begin position="262"/>
        <end position="275"/>
    </location>
</feature>
<protein>
    <submittedName>
        <fullName evidence="3">Uncharacterized protein</fullName>
    </submittedName>
</protein>
<feature type="transmembrane region" description="Helical" evidence="2">
    <location>
        <begin position="105"/>
        <end position="132"/>
    </location>
</feature>
<gene>
    <name evidence="3" type="ORF">VOLCADRAFT_108194</name>
</gene>
<evidence type="ECO:0000313" key="3">
    <source>
        <dbReference type="EMBL" id="EFJ40318.1"/>
    </source>
</evidence>
<dbReference type="AlphaFoldDB" id="D8UIU7"/>
<proteinExistence type="predicted"/>
<feature type="transmembrane region" description="Helical" evidence="2">
    <location>
        <begin position="185"/>
        <end position="209"/>
    </location>
</feature>
<feature type="transmembrane region" description="Helical" evidence="2">
    <location>
        <begin position="293"/>
        <end position="314"/>
    </location>
</feature>
<dbReference type="KEGG" id="vcn:VOLCADRAFT_108194"/>
<accession>D8UIU7</accession>
<feature type="transmembrane region" description="Helical" evidence="2">
    <location>
        <begin position="28"/>
        <end position="50"/>
    </location>
</feature>
<feature type="transmembrane region" description="Helical" evidence="2">
    <location>
        <begin position="62"/>
        <end position="85"/>
    </location>
</feature>
<sequence>MAVEPNGSSSDIMSTSDYESDDSVTVQFSFYFFIVKCAAWWGLWLLACVYAMLRRKVVSRAWFIFTALLFIICCNGIQCSGYVAYASHVLKGHGQNGGPAGLLGYLVYLLFFNISRSMFLAVLLVIASGYCITRSELGPHKQHVVFVPTAVLVTGLITDYSFLALAQSRSSNTSDMSDLGQMDTLMASMWFVCAVLNLAALILAWLYLFEALSKEIAGLEADYKRRTGQLSEEAGAANPFTDAYTALGNGPGKTLSAKPAPSSAQDPESGEGDNQTVADHLAYTAKKKLLSRFSLGVSSYLVAEICVILLPLFINSIVQSTLQVLQFALYIFFMIVLLVIFRPQEQSSYLMIGFSEEDAEERGVSHLLTAITMESMGSTARDGDSAAPAPSTTVTVGAGPSTSAPRRASHKAEMDAERYRQIPSAPTSSTVAAGGNQLAPLPTSTQGLGSGSGAPGVAPSAVRGAKRGPQPRSRPLMTETAADSGQFTLCSDDEEGDEDASHPLTRGRAKGF</sequence>
<feature type="compositionally biased region" description="Polar residues" evidence="1">
    <location>
        <begin position="390"/>
        <end position="404"/>
    </location>
</feature>
<dbReference type="GeneID" id="9628058"/>
<name>D8UIU7_VOLCA</name>
<keyword evidence="2" id="KW-0472">Membrane</keyword>
<feature type="region of interest" description="Disordered" evidence="1">
    <location>
        <begin position="378"/>
        <end position="512"/>
    </location>
</feature>
<organism evidence="4">
    <name type="scientific">Volvox carteri f. nagariensis</name>
    <dbReference type="NCBI Taxonomy" id="3068"/>
    <lineage>
        <taxon>Eukaryota</taxon>
        <taxon>Viridiplantae</taxon>
        <taxon>Chlorophyta</taxon>
        <taxon>core chlorophytes</taxon>
        <taxon>Chlorophyceae</taxon>
        <taxon>CS clade</taxon>
        <taxon>Chlamydomonadales</taxon>
        <taxon>Volvocaceae</taxon>
        <taxon>Volvox</taxon>
    </lineage>
</organism>
<feature type="transmembrane region" description="Helical" evidence="2">
    <location>
        <begin position="320"/>
        <end position="341"/>
    </location>
</feature>
<dbReference type="OrthoDB" id="514505at2759"/>
<evidence type="ECO:0000313" key="4">
    <source>
        <dbReference type="Proteomes" id="UP000001058"/>
    </source>
</evidence>
<feature type="region of interest" description="Disordered" evidence="1">
    <location>
        <begin position="252"/>
        <end position="275"/>
    </location>
</feature>
<dbReference type="Proteomes" id="UP000001058">
    <property type="component" value="Unassembled WGS sequence"/>
</dbReference>